<dbReference type="InterPro" id="IPR029058">
    <property type="entry name" value="AB_hydrolase_fold"/>
</dbReference>
<name>A0A844F8P7_CLOSV</name>
<keyword evidence="1" id="KW-0472">Membrane</keyword>
<feature type="transmembrane region" description="Helical" evidence="1">
    <location>
        <begin position="21"/>
        <end position="41"/>
    </location>
</feature>
<keyword evidence="3" id="KW-0378">Hydrolase</keyword>
<dbReference type="RefSeq" id="WP_044942279.1">
    <property type="nucleotide sequence ID" value="NZ_CP045695.1"/>
</dbReference>
<dbReference type="PANTHER" id="PTHR43358">
    <property type="entry name" value="ALPHA/BETA-HYDROLASE"/>
    <property type="match status" value="1"/>
</dbReference>
<dbReference type="EMBL" id="VUMB01000018">
    <property type="protein sequence ID" value="MSS40660.1"/>
    <property type="molecule type" value="Genomic_DNA"/>
</dbReference>
<dbReference type="AlphaFoldDB" id="A0A844F8P7"/>
<keyword evidence="1" id="KW-1133">Transmembrane helix</keyword>
<sequence length="322" mass="36508">MNILRDKRGDVMGKYIRKIMVALLYVATFGISVAIFVSNYLCKFMLGSRKHLRKAKEKDLLTRKQEQNRLFMSANGIDAYITSWDGLELHALEIPAKEESHKYVIICHGYKSNALNMGGDAIRFREAGYHILAPDARGLGESEGNYIGMGWPERRDVVDWARRIIQEDGQARILLFGLSMGAATVMMAAGEEDLPNQVKAVVEDCGYTSVWEEFQVQIRKMCHLPAFPFLYIASAIMKRRAGYDFKEASALAQVARSKIPILFIHGSEDLFVPYEMHGRLFEAARCEKERFVVGGAAHGEASIIDEDRYWERVISFADKYTS</sequence>
<evidence type="ECO:0000313" key="4">
    <source>
        <dbReference type="Proteomes" id="UP000462363"/>
    </source>
</evidence>
<comment type="caution">
    <text evidence="3">The sequence shown here is derived from an EMBL/GenBank/DDBJ whole genome shotgun (WGS) entry which is preliminary data.</text>
</comment>
<reference evidence="3 4" key="1">
    <citation type="submission" date="2019-08" db="EMBL/GenBank/DDBJ databases">
        <title>In-depth cultivation of the pig gut microbiome towards novel bacterial diversity and tailored functional studies.</title>
        <authorList>
            <person name="Wylensek D."/>
            <person name="Hitch T.C.A."/>
            <person name="Clavel T."/>
        </authorList>
    </citation>
    <scope>NUCLEOTIDE SEQUENCE [LARGE SCALE GENOMIC DNA]</scope>
    <source>
        <strain evidence="3 4">BL-389-WT-3D</strain>
    </source>
</reference>
<feature type="domain" description="Serine aminopeptidase S33" evidence="2">
    <location>
        <begin position="99"/>
        <end position="203"/>
    </location>
</feature>
<dbReference type="InterPro" id="IPR052920">
    <property type="entry name" value="DNA-binding_regulatory"/>
</dbReference>
<dbReference type="SUPFAM" id="SSF53474">
    <property type="entry name" value="alpha/beta-Hydrolases"/>
    <property type="match status" value="1"/>
</dbReference>
<evidence type="ECO:0000313" key="3">
    <source>
        <dbReference type="EMBL" id="MSS40660.1"/>
    </source>
</evidence>
<dbReference type="Gene3D" id="3.40.50.1820">
    <property type="entry name" value="alpha/beta hydrolase"/>
    <property type="match status" value="1"/>
</dbReference>
<dbReference type="InterPro" id="IPR022742">
    <property type="entry name" value="Hydrolase_4"/>
</dbReference>
<accession>A0A844F8P7</accession>
<evidence type="ECO:0000256" key="1">
    <source>
        <dbReference type="SAM" id="Phobius"/>
    </source>
</evidence>
<evidence type="ECO:0000259" key="2">
    <source>
        <dbReference type="Pfam" id="PF12146"/>
    </source>
</evidence>
<protein>
    <submittedName>
        <fullName evidence="3">Alpha/beta hydrolase</fullName>
    </submittedName>
</protein>
<dbReference type="PANTHER" id="PTHR43358:SF4">
    <property type="entry name" value="ALPHA_BETA HYDROLASE FOLD-1 DOMAIN-CONTAINING PROTEIN"/>
    <property type="match status" value="1"/>
</dbReference>
<dbReference type="Proteomes" id="UP000462363">
    <property type="component" value="Unassembled WGS sequence"/>
</dbReference>
<dbReference type="GO" id="GO:0016787">
    <property type="term" value="F:hydrolase activity"/>
    <property type="evidence" value="ECO:0007669"/>
    <property type="project" value="UniProtKB-KW"/>
</dbReference>
<gene>
    <name evidence="3" type="ORF">FYJ37_09930</name>
</gene>
<proteinExistence type="predicted"/>
<keyword evidence="1" id="KW-0812">Transmembrane</keyword>
<dbReference type="Pfam" id="PF12146">
    <property type="entry name" value="Hydrolase_4"/>
    <property type="match status" value="1"/>
</dbReference>
<organism evidence="3 4">
    <name type="scientific">Clostridium scindens (strain JCM 10418 / VPI 12708)</name>
    <dbReference type="NCBI Taxonomy" id="29347"/>
    <lineage>
        <taxon>Bacteria</taxon>
        <taxon>Bacillati</taxon>
        <taxon>Bacillota</taxon>
        <taxon>Clostridia</taxon>
        <taxon>Lachnospirales</taxon>
        <taxon>Lachnospiraceae</taxon>
    </lineage>
</organism>